<comment type="caution">
    <text evidence="2">The sequence shown here is derived from an EMBL/GenBank/DDBJ whole genome shotgun (WGS) entry which is preliminary data.</text>
</comment>
<dbReference type="EMBL" id="PGGS01000221">
    <property type="protein sequence ID" value="PNH06666.1"/>
    <property type="molecule type" value="Genomic_DNA"/>
</dbReference>
<evidence type="ECO:0000313" key="3">
    <source>
        <dbReference type="Proteomes" id="UP000236333"/>
    </source>
</evidence>
<accession>A0A2J8A2A2</accession>
<feature type="compositionally biased region" description="Polar residues" evidence="1">
    <location>
        <begin position="35"/>
        <end position="51"/>
    </location>
</feature>
<name>A0A2J8A2A2_9CHLO</name>
<evidence type="ECO:0000313" key="2">
    <source>
        <dbReference type="EMBL" id="PNH06666.1"/>
    </source>
</evidence>
<feature type="region of interest" description="Disordered" evidence="1">
    <location>
        <begin position="28"/>
        <end position="51"/>
    </location>
</feature>
<evidence type="ECO:0000256" key="1">
    <source>
        <dbReference type="SAM" id="MobiDB-lite"/>
    </source>
</evidence>
<sequence>MTMRLRSRFVFSDKGVRGRSGVREALQKLAAPQSMEPSTSEPLHQSSTSFRSSGAARFATARLSTRVHSVPQTRFFNTQFDPSKSNIPEAYNFAQPMTFTPAAPVDAATGAPGAPSDDSYVAAVGPFVEFDPASPHPTNTYWSGPEPPGSFRTGNAIAQRTRLTPLRVPELGAAGPRNPLDRILSPFPREEYYPSGASDLERGQGRRKRRVTGVTVTVAVTGH</sequence>
<keyword evidence="3" id="KW-1185">Reference proteome</keyword>
<organism evidence="2 3">
    <name type="scientific">Tetrabaena socialis</name>
    <dbReference type="NCBI Taxonomy" id="47790"/>
    <lineage>
        <taxon>Eukaryota</taxon>
        <taxon>Viridiplantae</taxon>
        <taxon>Chlorophyta</taxon>
        <taxon>core chlorophytes</taxon>
        <taxon>Chlorophyceae</taxon>
        <taxon>CS clade</taxon>
        <taxon>Chlamydomonadales</taxon>
        <taxon>Tetrabaenaceae</taxon>
        <taxon>Tetrabaena</taxon>
    </lineage>
</organism>
<gene>
    <name evidence="2" type="ORF">TSOC_006937</name>
</gene>
<dbReference type="AlphaFoldDB" id="A0A2J8A2A2"/>
<protein>
    <submittedName>
        <fullName evidence="2">Uncharacterized protein</fullName>
    </submittedName>
</protein>
<proteinExistence type="predicted"/>
<reference evidence="2 3" key="1">
    <citation type="journal article" date="2017" name="Mol. Biol. Evol.">
        <title>The 4-celled Tetrabaena socialis nuclear genome reveals the essential components for genetic control of cell number at the origin of multicellularity in the volvocine lineage.</title>
        <authorList>
            <person name="Featherston J."/>
            <person name="Arakaki Y."/>
            <person name="Hanschen E.R."/>
            <person name="Ferris P.J."/>
            <person name="Michod R.E."/>
            <person name="Olson B.J.S.C."/>
            <person name="Nozaki H."/>
            <person name="Durand P.M."/>
        </authorList>
    </citation>
    <scope>NUCLEOTIDE SEQUENCE [LARGE SCALE GENOMIC DNA]</scope>
    <source>
        <strain evidence="2 3">NIES-571</strain>
    </source>
</reference>
<dbReference type="OrthoDB" id="535523at2759"/>
<dbReference type="Proteomes" id="UP000236333">
    <property type="component" value="Unassembled WGS sequence"/>
</dbReference>